<accession>A0AAQ3P0H5</accession>
<evidence type="ECO:0000256" key="1">
    <source>
        <dbReference type="SAM" id="MobiDB-lite"/>
    </source>
</evidence>
<dbReference type="EMBL" id="CP144699">
    <property type="protein sequence ID" value="WVZ18342.1"/>
    <property type="molecule type" value="Genomic_DNA"/>
</dbReference>
<evidence type="ECO:0000313" key="3">
    <source>
        <dbReference type="Proteomes" id="UP001374535"/>
    </source>
</evidence>
<protein>
    <submittedName>
        <fullName evidence="2">Uncharacterized protein</fullName>
    </submittedName>
</protein>
<reference evidence="2 3" key="1">
    <citation type="journal article" date="2023" name="Life. Sci Alliance">
        <title>Evolutionary insights into 3D genome organization and epigenetic landscape of Vigna mungo.</title>
        <authorList>
            <person name="Junaid A."/>
            <person name="Singh B."/>
            <person name="Bhatia S."/>
        </authorList>
    </citation>
    <scope>NUCLEOTIDE SEQUENCE [LARGE SCALE GENOMIC DNA]</scope>
    <source>
        <strain evidence="2">Urdbean</strain>
    </source>
</reference>
<gene>
    <name evidence="2" type="ORF">V8G54_005664</name>
</gene>
<proteinExistence type="predicted"/>
<evidence type="ECO:0000313" key="2">
    <source>
        <dbReference type="EMBL" id="WVZ18342.1"/>
    </source>
</evidence>
<keyword evidence="3" id="KW-1185">Reference proteome</keyword>
<dbReference type="InterPro" id="IPR036628">
    <property type="entry name" value="Clp_N_dom_sf"/>
</dbReference>
<sequence>MMNSDEFTNKTNEALKSAHKIAVSSGHAQYTPCHLAYSPLSDKGESSSKRYPTRRKRNRRARRRDHQQSVVAKEDVWQHAPGRRPAHPQPSERFSNLRLARCGNTEGEIRSRRQGRKESGKRHRRWLERKVGAEFAKMLLKEEIVENSIVYIDVGLAGSELIYRVEKNGGSDYRSSYCSGHRFGCRSGWYVGMFDDHNFHSRGCYFGGRLTLSAKQTAHDDLASPLRPQSPRHGSAASLVVLASASV</sequence>
<feature type="region of interest" description="Disordered" evidence="1">
    <location>
        <begin position="36"/>
        <end position="95"/>
    </location>
</feature>
<dbReference type="Gene3D" id="1.10.1780.10">
    <property type="entry name" value="Clp, N-terminal domain"/>
    <property type="match status" value="1"/>
</dbReference>
<dbReference type="Proteomes" id="UP001374535">
    <property type="component" value="Chromosome 2"/>
</dbReference>
<dbReference type="AlphaFoldDB" id="A0AAQ3P0H5"/>
<name>A0AAQ3P0H5_VIGMU</name>
<organism evidence="2 3">
    <name type="scientific">Vigna mungo</name>
    <name type="common">Black gram</name>
    <name type="synonym">Phaseolus mungo</name>
    <dbReference type="NCBI Taxonomy" id="3915"/>
    <lineage>
        <taxon>Eukaryota</taxon>
        <taxon>Viridiplantae</taxon>
        <taxon>Streptophyta</taxon>
        <taxon>Embryophyta</taxon>
        <taxon>Tracheophyta</taxon>
        <taxon>Spermatophyta</taxon>
        <taxon>Magnoliopsida</taxon>
        <taxon>eudicotyledons</taxon>
        <taxon>Gunneridae</taxon>
        <taxon>Pentapetalae</taxon>
        <taxon>rosids</taxon>
        <taxon>fabids</taxon>
        <taxon>Fabales</taxon>
        <taxon>Fabaceae</taxon>
        <taxon>Papilionoideae</taxon>
        <taxon>50 kb inversion clade</taxon>
        <taxon>NPAAA clade</taxon>
        <taxon>indigoferoid/millettioid clade</taxon>
        <taxon>Phaseoleae</taxon>
        <taxon>Vigna</taxon>
    </lineage>
</organism>
<dbReference type="SUPFAM" id="SSF81923">
    <property type="entry name" value="Double Clp-N motif"/>
    <property type="match status" value="1"/>
</dbReference>
<feature type="compositionally biased region" description="Basic residues" evidence="1">
    <location>
        <begin position="51"/>
        <end position="65"/>
    </location>
</feature>